<reference evidence="1 2" key="1">
    <citation type="submission" date="2014-04" db="EMBL/GenBank/DDBJ databases">
        <title>Evolutionary Origins and Diversification of the Mycorrhizal Mutualists.</title>
        <authorList>
            <consortium name="DOE Joint Genome Institute"/>
            <consortium name="Mycorrhizal Genomics Consortium"/>
            <person name="Kohler A."/>
            <person name="Kuo A."/>
            <person name="Nagy L.G."/>
            <person name="Floudas D."/>
            <person name="Copeland A."/>
            <person name="Barry K.W."/>
            <person name="Cichocki N."/>
            <person name="Veneault-Fourrey C."/>
            <person name="LaButti K."/>
            <person name="Lindquist E.A."/>
            <person name="Lipzen A."/>
            <person name="Lundell T."/>
            <person name="Morin E."/>
            <person name="Murat C."/>
            <person name="Riley R."/>
            <person name="Ohm R."/>
            <person name="Sun H."/>
            <person name="Tunlid A."/>
            <person name="Henrissat B."/>
            <person name="Grigoriev I.V."/>
            <person name="Hibbett D.S."/>
            <person name="Martin F."/>
        </authorList>
    </citation>
    <scope>NUCLEOTIDE SEQUENCE [LARGE SCALE GENOMIC DNA]</scope>
    <source>
        <strain evidence="1 2">Koide BX008</strain>
    </source>
</reference>
<organism evidence="1 2">
    <name type="scientific">Amanita muscaria (strain Koide BX008)</name>
    <dbReference type="NCBI Taxonomy" id="946122"/>
    <lineage>
        <taxon>Eukaryota</taxon>
        <taxon>Fungi</taxon>
        <taxon>Dikarya</taxon>
        <taxon>Basidiomycota</taxon>
        <taxon>Agaricomycotina</taxon>
        <taxon>Agaricomycetes</taxon>
        <taxon>Agaricomycetidae</taxon>
        <taxon>Agaricales</taxon>
        <taxon>Pluteineae</taxon>
        <taxon>Amanitaceae</taxon>
        <taxon>Amanita</taxon>
    </lineage>
</organism>
<dbReference type="HOGENOM" id="CLU_1668937_0_0_1"/>
<evidence type="ECO:0000313" key="1">
    <source>
        <dbReference type="EMBL" id="KIL60958.1"/>
    </source>
</evidence>
<accession>A0A0C2WX71</accession>
<evidence type="ECO:0000313" key="2">
    <source>
        <dbReference type="Proteomes" id="UP000054549"/>
    </source>
</evidence>
<proteinExistence type="predicted"/>
<gene>
    <name evidence="1" type="ORF">M378DRAFT_873251</name>
</gene>
<protein>
    <submittedName>
        <fullName evidence="1">Uncharacterized protein</fullName>
    </submittedName>
</protein>
<sequence length="158" mass="18297">MMRTTMKICMTNGLYKSLSDPEYQKHVYCMFNEDEADVICALCFRVHCLSRHSLALVINSPNHWAIGDPQTVFCYDKVRVSKEVVKYTRVQRLLCHHPHSVYVSNLVPGVKQLSRYTPRAGRQRFYFPLPFNPPVPVSRPASVIDTPFRVYSIMPMTN</sequence>
<dbReference type="AlphaFoldDB" id="A0A0C2WX71"/>
<dbReference type="EMBL" id="KN818290">
    <property type="protein sequence ID" value="KIL60958.1"/>
    <property type="molecule type" value="Genomic_DNA"/>
</dbReference>
<keyword evidence="2" id="KW-1185">Reference proteome</keyword>
<dbReference type="Proteomes" id="UP000054549">
    <property type="component" value="Unassembled WGS sequence"/>
</dbReference>
<dbReference type="InParanoid" id="A0A0C2WX71"/>
<name>A0A0C2WX71_AMAMK</name>